<keyword evidence="4" id="KW-0963">Cytoplasm</keyword>
<keyword evidence="14" id="KW-1185">Reference proteome</keyword>
<organism evidence="13 14">
    <name type="scientific">Romeriopsis navalis LEGE 11480</name>
    <dbReference type="NCBI Taxonomy" id="2777977"/>
    <lineage>
        <taxon>Bacteria</taxon>
        <taxon>Bacillati</taxon>
        <taxon>Cyanobacteriota</taxon>
        <taxon>Cyanophyceae</taxon>
        <taxon>Leptolyngbyales</taxon>
        <taxon>Leptolyngbyaceae</taxon>
        <taxon>Romeriopsis</taxon>
        <taxon>Romeriopsis navalis</taxon>
    </lineage>
</organism>
<dbReference type="InterPro" id="IPR006070">
    <property type="entry name" value="Sua5-like_dom"/>
</dbReference>
<dbReference type="GO" id="GO:0003725">
    <property type="term" value="F:double-stranded RNA binding"/>
    <property type="evidence" value="ECO:0007669"/>
    <property type="project" value="InterPro"/>
</dbReference>
<dbReference type="InterPro" id="IPR017945">
    <property type="entry name" value="DHBP_synth_RibB-like_a/b_dom"/>
</dbReference>
<keyword evidence="9" id="KW-0067">ATP-binding</keyword>
<evidence type="ECO:0000256" key="1">
    <source>
        <dbReference type="ARBA" id="ARBA00004496"/>
    </source>
</evidence>
<proteinExistence type="inferred from homology"/>
<dbReference type="AlphaFoldDB" id="A0A928Z4P5"/>
<evidence type="ECO:0000256" key="11">
    <source>
        <dbReference type="ARBA" id="ARBA00048366"/>
    </source>
</evidence>
<comment type="catalytic activity">
    <reaction evidence="11">
        <text>L-threonine + hydrogencarbonate + ATP = L-threonylcarbamoyladenylate + diphosphate + H2O</text>
        <dbReference type="Rhea" id="RHEA:36407"/>
        <dbReference type="ChEBI" id="CHEBI:15377"/>
        <dbReference type="ChEBI" id="CHEBI:17544"/>
        <dbReference type="ChEBI" id="CHEBI:30616"/>
        <dbReference type="ChEBI" id="CHEBI:33019"/>
        <dbReference type="ChEBI" id="CHEBI:57926"/>
        <dbReference type="ChEBI" id="CHEBI:73682"/>
        <dbReference type="EC" id="2.7.7.87"/>
    </reaction>
</comment>
<dbReference type="GO" id="GO:0061710">
    <property type="term" value="F:L-threonylcarbamoyladenylate synthase"/>
    <property type="evidence" value="ECO:0007669"/>
    <property type="project" value="UniProtKB-EC"/>
</dbReference>
<evidence type="ECO:0000256" key="8">
    <source>
        <dbReference type="ARBA" id="ARBA00022741"/>
    </source>
</evidence>
<dbReference type="Proteomes" id="UP000625316">
    <property type="component" value="Unassembled WGS sequence"/>
</dbReference>
<dbReference type="PANTHER" id="PTHR17490:SF16">
    <property type="entry name" value="THREONYLCARBAMOYL-AMP SYNTHASE"/>
    <property type="match status" value="1"/>
</dbReference>
<keyword evidence="5" id="KW-0808">Transferase</keyword>
<dbReference type="EMBL" id="JADEXQ010000035">
    <property type="protein sequence ID" value="MBE9030425.1"/>
    <property type="molecule type" value="Genomic_DNA"/>
</dbReference>
<gene>
    <name evidence="13" type="ORF">IQ266_11850</name>
</gene>
<evidence type="ECO:0000256" key="5">
    <source>
        <dbReference type="ARBA" id="ARBA00022679"/>
    </source>
</evidence>
<comment type="similarity">
    <text evidence="2">Belongs to the SUA5 family.</text>
</comment>
<evidence type="ECO:0000259" key="12">
    <source>
        <dbReference type="PROSITE" id="PS51163"/>
    </source>
</evidence>
<dbReference type="GO" id="GO:0000049">
    <property type="term" value="F:tRNA binding"/>
    <property type="evidence" value="ECO:0007669"/>
    <property type="project" value="TreeGrafter"/>
</dbReference>
<comment type="subcellular location">
    <subcellularLocation>
        <location evidence="1">Cytoplasm</location>
    </subcellularLocation>
</comment>
<dbReference type="GO" id="GO:0008033">
    <property type="term" value="P:tRNA processing"/>
    <property type="evidence" value="ECO:0007669"/>
    <property type="project" value="UniProtKB-KW"/>
</dbReference>
<dbReference type="GO" id="GO:0005737">
    <property type="term" value="C:cytoplasm"/>
    <property type="evidence" value="ECO:0007669"/>
    <property type="project" value="UniProtKB-SubCell"/>
</dbReference>
<dbReference type="EC" id="2.7.7.87" evidence="3"/>
<name>A0A928Z4P5_9CYAN</name>
<dbReference type="PROSITE" id="PS51163">
    <property type="entry name" value="YRDC"/>
    <property type="match status" value="1"/>
</dbReference>
<reference evidence="13" key="1">
    <citation type="submission" date="2020-10" db="EMBL/GenBank/DDBJ databases">
        <authorList>
            <person name="Castelo-Branco R."/>
            <person name="Eusebio N."/>
            <person name="Adriana R."/>
            <person name="Vieira A."/>
            <person name="Brugerolle De Fraissinette N."/>
            <person name="Rezende De Castro R."/>
            <person name="Schneider M.P."/>
            <person name="Vasconcelos V."/>
            <person name="Leao P.N."/>
        </authorList>
    </citation>
    <scope>NUCLEOTIDE SEQUENCE</scope>
    <source>
        <strain evidence="13">LEGE 11480</strain>
    </source>
</reference>
<evidence type="ECO:0000256" key="6">
    <source>
        <dbReference type="ARBA" id="ARBA00022694"/>
    </source>
</evidence>
<feature type="domain" description="YrdC-like" evidence="12">
    <location>
        <begin position="3"/>
        <end position="199"/>
    </location>
</feature>
<evidence type="ECO:0000256" key="10">
    <source>
        <dbReference type="ARBA" id="ARBA00029774"/>
    </source>
</evidence>
<dbReference type="Pfam" id="PF01300">
    <property type="entry name" value="Sua5_yciO_yrdC"/>
    <property type="match status" value="1"/>
</dbReference>
<evidence type="ECO:0000256" key="2">
    <source>
        <dbReference type="ARBA" id="ARBA00007663"/>
    </source>
</evidence>
<evidence type="ECO:0000256" key="9">
    <source>
        <dbReference type="ARBA" id="ARBA00022840"/>
    </source>
</evidence>
<dbReference type="Gene3D" id="3.90.870.10">
    <property type="entry name" value="DHBP synthase"/>
    <property type="match status" value="1"/>
</dbReference>
<accession>A0A928Z4P5</accession>
<keyword evidence="8" id="KW-0547">Nucleotide-binding</keyword>
<dbReference type="GO" id="GO:0005524">
    <property type="term" value="F:ATP binding"/>
    <property type="evidence" value="ECO:0007669"/>
    <property type="project" value="UniProtKB-KW"/>
</dbReference>
<keyword evidence="6" id="KW-0819">tRNA processing</keyword>
<sequence length="214" mass="23353">MSDVTFLQLIERVTQDNALASFPTDTVPALAAIPHAADKIYATKQRSQEKPLILMAGESEALWDYLNGTSEEQAIWRSLMEQYWPGALTLVLPASSFVPIAMNPQHPGTIGIRIPNHPIARQILQQTGPLATTSANRSGQPALLEMREIAQAFPQVLQLTDTAIARLNVTAEALNSTGTPSTVAKWQGDRWAILRQGAVILPQSILQAEPRSIQ</sequence>
<evidence type="ECO:0000313" key="13">
    <source>
        <dbReference type="EMBL" id="MBE9030425.1"/>
    </source>
</evidence>
<comment type="caution">
    <text evidence="13">The sequence shown here is derived from an EMBL/GenBank/DDBJ whole genome shotgun (WGS) entry which is preliminary data.</text>
</comment>
<evidence type="ECO:0000256" key="4">
    <source>
        <dbReference type="ARBA" id="ARBA00022490"/>
    </source>
</evidence>
<evidence type="ECO:0000256" key="7">
    <source>
        <dbReference type="ARBA" id="ARBA00022695"/>
    </source>
</evidence>
<protein>
    <recommendedName>
        <fullName evidence="10">L-threonylcarbamoyladenylate synthase</fullName>
        <ecNumber evidence="3">2.7.7.87</ecNumber>
    </recommendedName>
    <alternativeName>
        <fullName evidence="10">L-threonylcarbamoyladenylate synthase</fullName>
    </alternativeName>
</protein>
<keyword evidence="7" id="KW-0548">Nucleotidyltransferase</keyword>
<evidence type="ECO:0000256" key="3">
    <source>
        <dbReference type="ARBA" id="ARBA00012584"/>
    </source>
</evidence>
<dbReference type="PANTHER" id="PTHR17490">
    <property type="entry name" value="SUA5"/>
    <property type="match status" value="1"/>
</dbReference>
<dbReference type="InterPro" id="IPR050156">
    <property type="entry name" value="TC-AMP_synthase_SUA5"/>
</dbReference>
<evidence type="ECO:0000313" key="14">
    <source>
        <dbReference type="Proteomes" id="UP000625316"/>
    </source>
</evidence>
<dbReference type="GO" id="GO:0006450">
    <property type="term" value="P:regulation of translational fidelity"/>
    <property type="evidence" value="ECO:0007669"/>
    <property type="project" value="TreeGrafter"/>
</dbReference>
<dbReference type="SUPFAM" id="SSF55821">
    <property type="entry name" value="YrdC/RibB"/>
    <property type="match status" value="1"/>
</dbReference>
<dbReference type="RefSeq" id="WP_264325249.1">
    <property type="nucleotide sequence ID" value="NZ_JADEXQ010000035.1"/>
</dbReference>